<dbReference type="RefSeq" id="WP_153113352.1">
    <property type="nucleotide sequence ID" value="NZ_VZAS01000104.1"/>
</dbReference>
<dbReference type="SMART" id="SM00332">
    <property type="entry name" value="PP2Cc"/>
    <property type="match status" value="1"/>
</dbReference>
<gene>
    <name evidence="1" type="ORF">F7D59_13695</name>
</gene>
<dbReference type="SUPFAM" id="SSF81606">
    <property type="entry name" value="PP2C-like"/>
    <property type="match status" value="1"/>
</dbReference>
<dbReference type="PROSITE" id="PS51746">
    <property type="entry name" value="PPM_2"/>
    <property type="match status" value="1"/>
</dbReference>
<evidence type="ECO:0000313" key="1">
    <source>
        <dbReference type="EMBL" id="MQN90871.1"/>
    </source>
</evidence>
<proteinExistence type="predicted"/>
<dbReference type="AlphaFoldDB" id="A0A646HMK2"/>
<comment type="caution">
    <text evidence="1">The sequence shown here is derived from an EMBL/GenBank/DDBJ whole genome shotgun (WGS) entry which is preliminary data.</text>
</comment>
<reference evidence="2" key="1">
    <citation type="submission" date="2019-09" db="EMBL/GenBank/DDBJ databases">
        <title>Distinct polysaccharide growth profiles of human intestinal Prevotella copri isolates.</title>
        <authorList>
            <person name="Fehlner-Peach H."/>
            <person name="Magnabosco C."/>
            <person name="Raghavan V."/>
            <person name="Scher J.U."/>
            <person name="Tett A."/>
            <person name="Cox L.M."/>
            <person name="Gottsegen C."/>
            <person name="Watters A."/>
            <person name="Wiltshire- Gordon J.D."/>
            <person name="Segata N."/>
            <person name="Bonneau R."/>
            <person name="Littman D.R."/>
        </authorList>
    </citation>
    <scope>NUCLEOTIDE SEQUENCE [LARGE SCALE GENOMIC DNA]</scope>
    <source>
        <strain evidence="2">iP54</strain>
    </source>
</reference>
<dbReference type="Gene3D" id="3.60.40.10">
    <property type="entry name" value="PPM-type phosphatase domain"/>
    <property type="match status" value="1"/>
</dbReference>
<name>A0A646HMK2_9BACT</name>
<dbReference type="InterPro" id="IPR036457">
    <property type="entry name" value="PPM-type-like_dom_sf"/>
</dbReference>
<protein>
    <submittedName>
        <fullName evidence="1">Uncharacterized protein</fullName>
    </submittedName>
</protein>
<accession>A0A646HMK2</accession>
<dbReference type="SMART" id="SM00331">
    <property type="entry name" value="PP2C_SIG"/>
    <property type="match status" value="1"/>
</dbReference>
<organism evidence="1 2">
    <name type="scientific">Segatella copri</name>
    <dbReference type="NCBI Taxonomy" id="165179"/>
    <lineage>
        <taxon>Bacteria</taxon>
        <taxon>Pseudomonadati</taxon>
        <taxon>Bacteroidota</taxon>
        <taxon>Bacteroidia</taxon>
        <taxon>Bacteroidales</taxon>
        <taxon>Prevotellaceae</taxon>
        <taxon>Segatella</taxon>
    </lineage>
</organism>
<dbReference type="InterPro" id="IPR001932">
    <property type="entry name" value="PPM-type_phosphatase-like_dom"/>
</dbReference>
<dbReference type="Proteomes" id="UP000420635">
    <property type="component" value="Unassembled WGS sequence"/>
</dbReference>
<dbReference type="EMBL" id="VZBQ01000139">
    <property type="protein sequence ID" value="MQN90871.1"/>
    <property type="molecule type" value="Genomic_DNA"/>
</dbReference>
<dbReference type="CDD" id="cd00143">
    <property type="entry name" value="PP2Cc"/>
    <property type="match status" value="1"/>
</dbReference>
<evidence type="ECO:0000313" key="2">
    <source>
        <dbReference type="Proteomes" id="UP000420635"/>
    </source>
</evidence>
<dbReference type="Pfam" id="PF13672">
    <property type="entry name" value="PP2C_2"/>
    <property type="match status" value="1"/>
</dbReference>
<sequence length="387" mass="43235">MRIKIYQPLAIHELGKRVNQEDSIYPIEGKATENDRLFLLCDGMGGHEHGEVASQSICKSLSSFLLQHAVASEGLEDKLLSDALAYAYEELDKLAIAGDTRQMGTTLTLLYFHGNGCTAAHIGDSRIYHLRPSSHTILYKSRDHSLVYDLYQAGELTYEAMKTFPQKNVITRAMIAGDRNHPKPDVIHISDIQPGDYFYICSDGMLEQMEDEELLDVFVANVRDEEKRQMLISETSDNKDNHSAYIVHIKEVSHDEADVSLVNEEPTAKCNALNIKPDVEEVTASPDVEVVKPTGTPPVPDRVVVDLVDKQKRKKSLFMAFVAFVVLAAVGMAGYGYYSKHKAEAALQDSLLENSMVSVQVLNSKLEIDTTKQDSINRDTTKNERNK</sequence>